<dbReference type="Gene3D" id="3.90.550.10">
    <property type="entry name" value="Spore Coat Polysaccharide Biosynthesis Protein SpsA, Chain A"/>
    <property type="match status" value="1"/>
</dbReference>
<accession>A0A820HR30</accession>
<name>A0A820HR30_9BILA</name>
<evidence type="ECO:0000313" key="2">
    <source>
        <dbReference type="Proteomes" id="UP000663844"/>
    </source>
</evidence>
<evidence type="ECO:0000313" key="1">
    <source>
        <dbReference type="EMBL" id="CAF4297501.1"/>
    </source>
</evidence>
<sequence>SFPGTVIPRLADGLIKLYAWNMTQYSTILVLDADVMIIGWQKHHFLSHNASQELRLTFDFNRLSRRSI</sequence>
<dbReference type="AlphaFoldDB" id="A0A820HR30"/>
<comment type="caution">
    <text evidence="1">The sequence shown here is derived from an EMBL/GenBank/DDBJ whole genome shotgun (WGS) entry which is preliminary data.</text>
</comment>
<reference evidence="1" key="1">
    <citation type="submission" date="2021-02" db="EMBL/GenBank/DDBJ databases">
        <authorList>
            <person name="Nowell W R."/>
        </authorList>
    </citation>
    <scope>NUCLEOTIDE SEQUENCE</scope>
</reference>
<dbReference type="EMBL" id="CAJOAZ010015820">
    <property type="protein sequence ID" value="CAF4297501.1"/>
    <property type="molecule type" value="Genomic_DNA"/>
</dbReference>
<gene>
    <name evidence="1" type="ORF">OXD698_LOCUS45910</name>
</gene>
<feature type="non-terminal residue" evidence="1">
    <location>
        <position position="1"/>
    </location>
</feature>
<proteinExistence type="predicted"/>
<dbReference type="InterPro" id="IPR029044">
    <property type="entry name" value="Nucleotide-diphossugar_trans"/>
</dbReference>
<dbReference type="Proteomes" id="UP000663844">
    <property type="component" value="Unassembled WGS sequence"/>
</dbReference>
<organism evidence="1 2">
    <name type="scientific">Adineta steineri</name>
    <dbReference type="NCBI Taxonomy" id="433720"/>
    <lineage>
        <taxon>Eukaryota</taxon>
        <taxon>Metazoa</taxon>
        <taxon>Spiralia</taxon>
        <taxon>Gnathifera</taxon>
        <taxon>Rotifera</taxon>
        <taxon>Eurotatoria</taxon>
        <taxon>Bdelloidea</taxon>
        <taxon>Adinetida</taxon>
        <taxon>Adinetidae</taxon>
        <taxon>Adineta</taxon>
    </lineage>
</organism>
<protein>
    <submittedName>
        <fullName evidence="1">Uncharacterized protein</fullName>
    </submittedName>
</protein>